<dbReference type="InterPro" id="IPR005481">
    <property type="entry name" value="BC-like_N"/>
</dbReference>
<dbReference type="OMA" id="TLQMWNR"/>
<dbReference type="Pfam" id="PF00289">
    <property type="entry name" value="Biotin_carb_N"/>
    <property type="match status" value="1"/>
</dbReference>
<dbReference type="InterPro" id="IPR011053">
    <property type="entry name" value="Single_hybrid_motif"/>
</dbReference>
<dbReference type="PANTHER" id="PTHR18866">
    <property type="entry name" value="CARBOXYLASE:PYRUVATE/ACETYL-COA/PROPIONYL-COA CARBOXYLASE"/>
    <property type="match status" value="1"/>
</dbReference>
<name>A0A913XX35_EXADI</name>
<dbReference type="Pfam" id="PF02682">
    <property type="entry name" value="CT_C_D"/>
    <property type="match status" value="1"/>
</dbReference>
<dbReference type="SMART" id="SM00797">
    <property type="entry name" value="AHS2"/>
    <property type="match status" value="1"/>
</dbReference>
<dbReference type="InterPro" id="IPR016185">
    <property type="entry name" value="PreATP-grasp_dom_sf"/>
</dbReference>
<dbReference type="InterPro" id="IPR001882">
    <property type="entry name" value="Biotin_BS"/>
</dbReference>
<dbReference type="GO" id="GO:0005524">
    <property type="term" value="F:ATP binding"/>
    <property type="evidence" value="ECO:0007669"/>
    <property type="project" value="UniProtKB-UniRule"/>
</dbReference>
<dbReference type="Pfam" id="PF02626">
    <property type="entry name" value="CT_A_B"/>
    <property type="match status" value="1"/>
</dbReference>
<dbReference type="NCBIfam" id="TIGR02712">
    <property type="entry name" value="urea_carbox"/>
    <property type="match status" value="1"/>
</dbReference>
<dbReference type="InterPro" id="IPR011054">
    <property type="entry name" value="Rudment_hybrid_motif"/>
</dbReference>
<evidence type="ECO:0000256" key="6">
    <source>
        <dbReference type="ARBA" id="ARBA00023267"/>
    </source>
</evidence>
<evidence type="ECO:0000256" key="5">
    <source>
        <dbReference type="ARBA" id="ARBA00022840"/>
    </source>
</evidence>
<dbReference type="Gene3D" id="3.30.470.20">
    <property type="entry name" value="ATP-grasp fold, B domain"/>
    <property type="match status" value="1"/>
</dbReference>
<dbReference type="InterPro" id="IPR029000">
    <property type="entry name" value="Cyclophilin-like_dom_sf"/>
</dbReference>
<dbReference type="PROSITE" id="PS50968">
    <property type="entry name" value="BIOTINYL_LIPOYL"/>
    <property type="match status" value="1"/>
</dbReference>
<dbReference type="InterPro" id="IPR003778">
    <property type="entry name" value="CT_A_B"/>
</dbReference>
<feature type="domain" description="ATP-grasp" evidence="9">
    <location>
        <begin position="122"/>
        <end position="323"/>
    </location>
</feature>
<dbReference type="Gene3D" id="3.30.1360.40">
    <property type="match status" value="1"/>
</dbReference>
<dbReference type="EnsemblMetazoa" id="XM_021055530.2">
    <property type="protein sequence ID" value="XP_020911189.1"/>
    <property type="gene ID" value="LOC110248952"/>
</dbReference>
<comment type="cofactor">
    <cofactor evidence="1">
        <name>biotin</name>
        <dbReference type="ChEBI" id="CHEBI:57586"/>
    </cofactor>
</comment>
<keyword evidence="6" id="KW-0092">Biotin</keyword>
<dbReference type="Pfam" id="PF02786">
    <property type="entry name" value="CPSase_L_D2"/>
    <property type="match status" value="1"/>
</dbReference>
<dbReference type="SUPFAM" id="SSF160467">
    <property type="entry name" value="PH0987 N-terminal domain-like"/>
    <property type="match status" value="1"/>
</dbReference>
<dbReference type="SMART" id="SM00796">
    <property type="entry name" value="AHS1"/>
    <property type="match status" value="1"/>
</dbReference>
<evidence type="ECO:0000259" key="10">
    <source>
        <dbReference type="PROSITE" id="PS50979"/>
    </source>
</evidence>
<keyword evidence="2" id="KW-0436">Ligase</keyword>
<dbReference type="PROSITE" id="PS00188">
    <property type="entry name" value="BIOTIN"/>
    <property type="match status" value="1"/>
</dbReference>
<dbReference type="SMART" id="SM00878">
    <property type="entry name" value="Biotin_carb_C"/>
    <property type="match status" value="1"/>
</dbReference>
<keyword evidence="12" id="KW-1185">Reference proteome</keyword>
<evidence type="ECO:0000259" key="9">
    <source>
        <dbReference type="PROSITE" id="PS50975"/>
    </source>
</evidence>
<reference evidence="11" key="1">
    <citation type="submission" date="2022-11" db="UniProtKB">
        <authorList>
            <consortium name="EnsemblMetazoa"/>
        </authorList>
    </citation>
    <scope>IDENTIFICATION</scope>
</reference>
<dbReference type="GeneID" id="110248952"/>
<evidence type="ECO:0000259" key="8">
    <source>
        <dbReference type="PROSITE" id="PS50968"/>
    </source>
</evidence>
<dbReference type="SUPFAM" id="SSF51246">
    <property type="entry name" value="Rudiment single hybrid motif"/>
    <property type="match status" value="1"/>
</dbReference>
<dbReference type="Pfam" id="PF00364">
    <property type="entry name" value="Biotin_lipoyl"/>
    <property type="match status" value="1"/>
</dbReference>
<dbReference type="Proteomes" id="UP000887567">
    <property type="component" value="Unplaced"/>
</dbReference>
<protein>
    <recommendedName>
        <fullName evidence="13">Urea carboxylase</fullName>
    </recommendedName>
</protein>
<dbReference type="RefSeq" id="XP_020911189.1">
    <property type="nucleotide sequence ID" value="XM_021055530.2"/>
</dbReference>
<dbReference type="InterPro" id="IPR005479">
    <property type="entry name" value="CPAse_ATP-bd"/>
</dbReference>
<organism evidence="11 12">
    <name type="scientific">Exaiptasia diaphana</name>
    <name type="common">Tropical sea anemone</name>
    <name type="synonym">Aiptasia pulchella</name>
    <dbReference type="NCBI Taxonomy" id="2652724"/>
    <lineage>
        <taxon>Eukaryota</taxon>
        <taxon>Metazoa</taxon>
        <taxon>Cnidaria</taxon>
        <taxon>Anthozoa</taxon>
        <taxon>Hexacorallia</taxon>
        <taxon>Actiniaria</taxon>
        <taxon>Aiptasiidae</taxon>
        <taxon>Exaiptasia</taxon>
    </lineage>
</organism>
<dbReference type="NCBIfam" id="TIGR00724">
    <property type="entry name" value="urea_amlyse_rel"/>
    <property type="match status" value="1"/>
</dbReference>
<dbReference type="InterPro" id="IPR011761">
    <property type="entry name" value="ATP-grasp"/>
</dbReference>
<dbReference type="InterPro" id="IPR014084">
    <property type="entry name" value="Urea_COase"/>
</dbReference>
<dbReference type="SUPFAM" id="SSF56059">
    <property type="entry name" value="Glutathione synthetase ATP-binding domain-like"/>
    <property type="match status" value="1"/>
</dbReference>
<proteinExistence type="predicted"/>
<dbReference type="SUPFAM" id="SSF50891">
    <property type="entry name" value="Cyclophilin-like"/>
    <property type="match status" value="2"/>
</dbReference>
<dbReference type="OrthoDB" id="196847at2759"/>
<dbReference type="PROSITE" id="PS00867">
    <property type="entry name" value="CPSASE_2"/>
    <property type="match status" value="1"/>
</dbReference>
<evidence type="ECO:0000313" key="12">
    <source>
        <dbReference type="Proteomes" id="UP000887567"/>
    </source>
</evidence>
<sequence>MDRQPKREQINTILIANRGEIACRIADTCKKLGINTVTVFTKHDESSLHCRISKSSHLISSYTDTKEYIRVAKLTNADAIHPGYGFMSENADFASLCAQNAIIFIGPSLESIKTFGNKHHAKQIALKADIPIIPGSGILSGPEEALQWAARIGYPVLLKSVGGGGGIGIRPCFSEIDIANEFNPLCSLVEKQFGDGRLIIEKYLPCARHIEVQIFGDGKGNIAVLGERECSTQRRYQKVIEEAPAPNLDNDIKQRLFEASRRLCSIAKYESVGTVEFIVNVDQNTSCEFYFMEVNTRIQVEHQVTELTHGNLDIVELMIRQCTTDNSSMDDIEKRYQSNGHAIEIRIYAEDPHSGFTASSGVIQEFSFPIQHRGFKLWSTVQRGTEIGMLYDPMIAKVLQWGPTREKAIELLLDSLENAQVYGPVNNLEYVMEFMKTKSFASGQVMTTTLESFQFAPNAFKVVKSGFLTSVQCYPGREKRGLWRVGVPPSAAADSLSCKLSNRLVGNNLDEAVLECTIKGPTLKFFREAIICLTGAQAEFLVDGKLTPMWKSICVPQGGTVEIGKLSGKTGSRMYLSIKGGIDVPTYLGCKSTFLNASYGGYQGRKILPGDLIKIGASNGDSSFNVLERIPVFTNDWEVKVLPGPYANPDYFTDAGMESFYSTQWKVHHESNRLGIRLLGPSPSFSRTDGGEGGSHPSNVHDYVYSIGSVNFTGNMPIIIGTDGPSLGGFVCPCTITEAELWKVGQFRPGDTVQFVKTTIDSALKERNEQEEGIKTLWNSDEQLITSHKTALTTQAILKHVPTSSSHPGMHIRLSGDRYVLVEYGPMVLDLTLRFRVHFLEKRLLESSIHGIEETAPGVRSIQVRFDAMVISFDNLVDVISKIDEHLPDITKLVVPTRVIHLPMCFNYSGVDMAIRRYMDSVRQNAPYLPSNIEFIRRNNGLENIKDVKTRVFSASYMCLGLGDVYLGAPCAVPVNPLHRVVVPKYNPARTFTQEGTVGLGGSYMCIYPMNSPGGYQLVGRTLPIWNTYANGSPLFSATKPWLLEMFDQVRFYEVSEDELDEMRNNFSIGKLDIKIDFENFSIEKYNDFSQSIESEVVCYKQQQKSASEMMMIKEEEGSLALLKPDQPEGIDIMMVGRDEDGTLKEGELGIYADIPGKLSQLMINEGDTVSMNQALLVISAMKMENTVYSSEAGFIRKIYVSENQMVRIGTLLMAIKKSGSHDH</sequence>
<evidence type="ECO:0000256" key="4">
    <source>
        <dbReference type="ARBA" id="ARBA00022801"/>
    </source>
</evidence>
<evidence type="ECO:0000256" key="1">
    <source>
        <dbReference type="ARBA" id="ARBA00001953"/>
    </source>
</evidence>
<keyword evidence="4" id="KW-0378">Hydrolase</keyword>
<dbReference type="InterPro" id="IPR005482">
    <property type="entry name" value="Biotin_COase_C"/>
</dbReference>
<keyword evidence="3 7" id="KW-0547">Nucleotide-binding</keyword>
<dbReference type="InterPro" id="IPR003833">
    <property type="entry name" value="CT_C_D"/>
</dbReference>
<dbReference type="GO" id="GO:0016787">
    <property type="term" value="F:hydrolase activity"/>
    <property type="evidence" value="ECO:0007669"/>
    <property type="project" value="UniProtKB-KW"/>
</dbReference>
<dbReference type="GO" id="GO:0046872">
    <property type="term" value="F:metal ion binding"/>
    <property type="evidence" value="ECO:0007669"/>
    <property type="project" value="InterPro"/>
</dbReference>
<dbReference type="KEGG" id="epa:110248952"/>
<feature type="domain" description="Biotin carboxylation" evidence="10">
    <location>
        <begin position="9"/>
        <end position="455"/>
    </location>
</feature>
<dbReference type="PROSITE" id="PS50975">
    <property type="entry name" value="ATP_GRASP"/>
    <property type="match status" value="1"/>
</dbReference>
<dbReference type="AlphaFoldDB" id="A0A913XX35"/>
<dbReference type="InterPro" id="IPR011764">
    <property type="entry name" value="Biotin_carboxylation_dom"/>
</dbReference>
<evidence type="ECO:0000313" key="11">
    <source>
        <dbReference type="EnsemblMetazoa" id="XP_020911189.1"/>
    </source>
</evidence>
<dbReference type="Gene3D" id="2.40.50.100">
    <property type="match status" value="1"/>
</dbReference>
<dbReference type="InterPro" id="IPR050856">
    <property type="entry name" value="Biotin_carboxylase_complex"/>
</dbReference>
<evidence type="ECO:0008006" key="13">
    <source>
        <dbReference type="Google" id="ProtNLM"/>
    </source>
</evidence>
<dbReference type="SUPFAM" id="SSF51230">
    <property type="entry name" value="Single hybrid motif"/>
    <property type="match status" value="1"/>
</dbReference>
<dbReference type="Pfam" id="PF02785">
    <property type="entry name" value="Biotin_carb_C"/>
    <property type="match status" value="1"/>
</dbReference>
<feature type="domain" description="Lipoyl-binding" evidence="8">
    <location>
        <begin position="1146"/>
        <end position="1217"/>
    </location>
</feature>
<accession>A0A913XX35</accession>
<evidence type="ECO:0000256" key="2">
    <source>
        <dbReference type="ARBA" id="ARBA00022598"/>
    </source>
</evidence>
<keyword evidence="5 7" id="KW-0067">ATP-binding</keyword>
<dbReference type="InterPro" id="IPR000089">
    <property type="entry name" value="Biotin_lipoyl"/>
</dbReference>
<dbReference type="PANTHER" id="PTHR18866:SF128">
    <property type="entry name" value="UREA AMIDOLYASE"/>
    <property type="match status" value="1"/>
</dbReference>
<dbReference type="Gene3D" id="2.40.100.10">
    <property type="entry name" value="Cyclophilin-like"/>
    <property type="match status" value="2"/>
</dbReference>
<dbReference type="PROSITE" id="PS50979">
    <property type="entry name" value="BC"/>
    <property type="match status" value="1"/>
</dbReference>
<dbReference type="SUPFAM" id="SSF52440">
    <property type="entry name" value="PreATP-grasp domain"/>
    <property type="match status" value="1"/>
</dbReference>
<evidence type="ECO:0000256" key="7">
    <source>
        <dbReference type="PROSITE-ProRule" id="PRU00409"/>
    </source>
</evidence>
<dbReference type="GO" id="GO:0016874">
    <property type="term" value="F:ligase activity"/>
    <property type="evidence" value="ECO:0007669"/>
    <property type="project" value="UniProtKB-KW"/>
</dbReference>
<evidence type="ECO:0000256" key="3">
    <source>
        <dbReference type="ARBA" id="ARBA00022741"/>
    </source>
</evidence>
<dbReference type="CDD" id="cd06850">
    <property type="entry name" value="biotinyl_domain"/>
    <property type="match status" value="1"/>
</dbReference>